<dbReference type="InParanoid" id="D8Q0T1"/>
<dbReference type="VEuPathDB" id="FungiDB:SCHCODRAFT_02618677"/>
<proteinExistence type="predicted"/>
<name>D8Q0T1_SCHCM</name>
<dbReference type="STRING" id="578458.D8Q0T1"/>
<dbReference type="PROSITE" id="PS50181">
    <property type="entry name" value="FBOX"/>
    <property type="match status" value="1"/>
</dbReference>
<dbReference type="SUPFAM" id="SSF81383">
    <property type="entry name" value="F-box domain"/>
    <property type="match status" value="1"/>
</dbReference>
<reference evidence="3 4" key="1">
    <citation type="journal article" date="2010" name="Nat. Biotechnol.">
        <title>Genome sequence of the model mushroom Schizophyllum commune.</title>
        <authorList>
            <person name="Ohm R.A."/>
            <person name="de Jong J.F."/>
            <person name="Lugones L.G."/>
            <person name="Aerts A."/>
            <person name="Kothe E."/>
            <person name="Stajich J.E."/>
            <person name="de Vries R.P."/>
            <person name="Record E."/>
            <person name="Levasseur A."/>
            <person name="Baker S.E."/>
            <person name="Bartholomew K.A."/>
            <person name="Coutinho P.M."/>
            <person name="Erdmann S."/>
            <person name="Fowler T.J."/>
            <person name="Gathman A.C."/>
            <person name="Lombard V."/>
            <person name="Henrissat B."/>
            <person name="Knabe N."/>
            <person name="Kuees U."/>
            <person name="Lilly W.W."/>
            <person name="Lindquist E."/>
            <person name="Lucas S."/>
            <person name="Magnuson J.K."/>
            <person name="Piumi F."/>
            <person name="Raudaskoski M."/>
            <person name="Salamov A."/>
            <person name="Schmutz J."/>
            <person name="Schwarze F.W.M.R."/>
            <person name="vanKuyk P.A."/>
            <person name="Horton J.S."/>
            <person name="Grigoriev I.V."/>
            <person name="Woesten H.A.B."/>
        </authorList>
    </citation>
    <scope>NUCLEOTIDE SEQUENCE [LARGE SCALE GENOMIC DNA]</scope>
    <source>
        <strain evidence="4">H4-8 / FGSC 9210</strain>
    </source>
</reference>
<dbReference type="HOGENOM" id="CLU_036643_1_0_1"/>
<sequence length="387" mass="42050">MLPAPLTAAGGAEDDADDTTLDANQLPNETLAAIFSFLAPSEIVTLTCASRRFNAVAERILYSSIAVSDTVSDAQVLPYRTLRVCEAILRRAHLHDVIKHLGVRWHAAEDCDKGLLAQPLRDVACWRLRLVLNVLPTLESLELLLGPANLAPGASSHAIEAAIRDCALPNLRYCSFGAEWTKDAHPYGPVLDAFLGSCAGSLHHLKLYDHRGAVNVPPGIFPHLVSFRGYANTAASLLPNNCVTYLALTGQDSDVTRDNLPRMALGRAPLRYLDLAGMSVRPVLLRSVAECFPALEGIKIRLALRHTLHYALSGIRLLSALSSVLSSFPSLTYLDLSPTGVDQAAQSSAEEELCAQWRQACPTLRTIVFPSETQWILRDDGSWGMVQ</sequence>
<dbReference type="AlphaFoldDB" id="D8Q0T1"/>
<evidence type="ECO:0000313" key="4">
    <source>
        <dbReference type="Proteomes" id="UP000007431"/>
    </source>
</evidence>
<dbReference type="Gene3D" id="1.20.1280.50">
    <property type="match status" value="1"/>
</dbReference>
<dbReference type="SUPFAM" id="SSF52047">
    <property type="entry name" value="RNI-like"/>
    <property type="match status" value="1"/>
</dbReference>
<evidence type="ECO:0000256" key="1">
    <source>
        <dbReference type="SAM" id="MobiDB-lite"/>
    </source>
</evidence>
<feature type="compositionally biased region" description="Low complexity" evidence="1">
    <location>
        <begin position="1"/>
        <end position="11"/>
    </location>
</feature>
<accession>D8Q0T1</accession>
<dbReference type="InterPro" id="IPR032675">
    <property type="entry name" value="LRR_dom_sf"/>
</dbReference>
<dbReference type="Pfam" id="PF12937">
    <property type="entry name" value="F-box-like"/>
    <property type="match status" value="1"/>
</dbReference>
<feature type="region of interest" description="Disordered" evidence="1">
    <location>
        <begin position="1"/>
        <end position="20"/>
    </location>
</feature>
<dbReference type="Proteomes" id="UP000007431">
    <property type="component" value="Unassembled WGS sequence"/>
</dbReference>
<evidence type="ECO:0000259" key="2">
    <source>
        <dbReference type="PROSITE" id="PS50181"/>
    </source>
</evidence>
<gene>
    <name evidence="3" type="ORF">SCHCODRAFT_54225</name>
</gene>
<keyword evidence="4" id="KW-1185">Reference proteome</keyword>
<evidence type="ECO:0000313" key="3">
    <source>
        <dbReference type="EMBL" id="EFI98392.1"/>
    </source>
</evidence>
<feature type="domain" description="F-box" evidence="2">
    <location>
        <begin position="20"/>
        <end position="65"/>
    </location>
</feature>
<dbReference type="Gene3D" id="3.80.10.10">
    <property type="entry name" value="Ribonuclease Inhibitor"/>
    <property type="match status" value="1"/>
</dbReference>
<dbReference type="EMBL" id="GL377305">
    <property type="protein sequence ID" value="EFI98392.1"/>
    <property type="molecule type" value="Genomic_DNA"/>
</dbReference>
<dbReference type="OMA" id="RHTLHHA"/>
<dbReference type="InterPro" id="IPR001810">
    <property type="entry name" value="F-box_dom"/>
</dbReference>
<organism evidence="4">
    <name type="scientific">Schizophyllum commune (strain H4-8 / FGSC 9210)</name>
    <name type="common">Split gill fungus</name>
    <dbReference type="NCBI Taxonomy" id="578458"/>
    <lineage>
        <taxon>Eukaryota</taxon>
        <taxon>Fungi</taxon>
        <taxon>Dikarya</taxon>
        <taxon>Basidiomycota</taxon>
        <taxon>Agaricomycotina</taxon>
        <taxon>Agaricomycetes</taxon>
        <taxon>Agaricomycetidae</taxon>
        <taxon>Agaricales</taxon>
        <taxon>Schizophyllaceae</taxon>
        <taxon>Schizophyllum</taxon>
    </lineage>
</organism>
<dbReference type="InterPro" id="IPR036047">
    <property type="entry name" value="F-box-like_dom_sf"/>
</dbReference>
<dbReference type="eggNOG" id="ENOG502SNDW">
    <property type="taxonomic scope" value="Eukaryota"/>
</dbReference>
<protein>
    <recommendedName>
        <fullName evidence="2">F-box domain-containing protein</fullName>
    </recommendedName>
</protein>